<evidence type="ECO:0000259" key="3">
    <source>
        <dbReference type="PROSITE" id="PS50114"/>
    </source>
</evidence>
<keyword evidence="1" id="KW-0863">Zinc-finger</keyword>
<evidence type="ECO:0000313" key="5">
    <source>
        <dbReference type="Proteomes" id="UP000708148"/>
    </source>
</evidence>
<dbReference type="GO" id="GO:0008270">
    <property type="term" value="F:zinc ion binding"/>
    <property type="evidence" value="ECO:0007669"/>
    <property type="project" value="UniProtKB-KW"/>
</dbReference>
<evidence type="ECO:0000256" key="1">
    <source>
        <dbReference type="PROSITE-ProRule" id="PRU00094"/>
    </source>
</evidence>
<dbReference type="GO" id="GO:0006355">
    <property type="term" value="P:regulation of DNA-templated transcription"/>
    <property type="evidence" value="ECO:0007669"/>
    <property type="project" value="InterPro"/>
</dbReference>
<gene>
    <name evidence="4" type="ORF">OSTQU699_LOCUS3963</name>
</gene>
<feature type="compositionally biased region" description="Low complexity" evidence="2">
    <location>
        <begin position="95"/>
        <end position="106"/>
    </location>
</feature>
<dbReference type="InterPro" id="IPR000679">
    <property type="entry name" value="Znf_GATA"/>
</dbReference>
<dbReference type="PANTHER" id="PTHR46855:SF1">
    <property type="entry name" value="GATA TRANSCRIPTION FACTOR 26"/>
    <property type="match status" value="1"/>
</dbReference>
<dbReference type="GO" id="GO:0043565">
    <property type="term" value="F:sequence-specific DNA binding"/>
    <property type="evidence" value="ECO:0007669"/>
    <property type="project" value="InterPro"/>
</dbReference>
<protein>
    <recommendedName>
        <fullName evidence="3">GATA-type domain-containing protein</fullName>
    </recommendedName>
</protein>
<sequence length="245" mass="26531">MKGKVRRGCGGPCNHCGRTCSPCWRKGPPEKPVLCNACGARYLVKRNLEGYMPGQKATGGVTPREPPRTEARSLLSCDRASSGSSDRSTGDRRSVSSSSLSHSPGARPRRRRRVLYRPGGDEDLDWDVMETDGAGGEEGWSWRRFEIGPRGSFAGEAMASDQVRGRSPVAGWSAGGAAWPIPAPAGFDRWLTAQEYLEDLARVAACTLAMLRCSGPHLKAAKGHAVRRGAVVKPPQHRYRFISQG</sequence>
<dbReference type="AlphaFoldDB" id="A0A8S1IU87"/>
<dbReference type="CDD" id="cd00202">
    <property type="entry name" value="ZnF_GATA"/>
    <property type="match status" value="1"/>
</dbReference>
<dbReference type="OrthoDB" id="515401at2759"/>
<reference evidence="4" key="1">
    <citation type="submission" date="2020-12" db="EMBL/GenBank/DDBJ databases">
        <authorList>
            <person name="Iha C."/>
        </authorList>
    </citation>
    <scope>NUCLEOTIDE SEQUENCE</scope>
</reference>
<dbReference type="SMART" id="SM00401">
    <property type="entry name" value="ZnF_GATA"/>
    <property type="match status" value="1"/>
</dbReference>
<organism evidence="4 5">
    <name type="scientific">Ostreobium quekettii</name>
    <dbReference type="NCBI Taxonomy" id="121088"/>
    <lineage>
        <taxon>Eukaryota</taxon>
        <taxon>Viridiplantae</taxon>
        <taxon>Chlorophyta</taxon>
        <taxon>core chlorophytes</taxon>
        <taxon>Ulvophyceae</taxon>
        <taxon>TCBD clade</taxon>
        <taxon>Bryopsidales</taxon>
        <taxon>Ostreobineae</taxon>
        <taxon>Ostreobiaceae</taxon>
        <taxon>Ostreobium</taxon>
    </lineage>
</organism>
<proteinExistence type="predicted"/>
<feature type="compositionally biased region" description="Low complexity" evidence="2">
    <location>
        <begin position="73"/>
        <end position="87"/>
    </location>
</feature>
<dbReference type="Proteomes" id="UP000708148">
    <property type="component" value="Unassembled WGS sequence"/>
</dbReference>
<feature type="domain" description="GATA-type" evidence="3">
    <location>
        <begin position="7"/>
        <end position="39"/>
    </location>
</feature>
<keyword evidence="5" id="KW-1185">Reference proteome</keyword>
<dbReference type="InterPro" id="IPR013088">
    <property type="entry name" value="Znf_NHR/GATA"/>
</dbReference>
<name>A0A8S1IU87_9CHLO</name>
<dbReference type="PROSITE" id="PS00344">
    <property type="entry name" value="GATA_ZN_FINGER_1"/>
    <property type="match status" value="1"/>
</dbReference>
<dbReference type="SUPFAM" id="SSF57716">
    <property type="entry name" value="Glucocorticoid receptor-like (DNA-binding domain)"/>
    <property type="match status" value="1"/>
</dbReference>
<comment type="caution">
    <text evidence="4">The sequence shown here is derived from an EMBL/GenBank/DDBJ whole genome shotgun (WGS) entry which is preliminary data.</text>
</comment>
<feature type="region of interest" description="Disordered" evidence="2">
    <location>
        <begin position="52"/>
        <end position="116"/>
    </location>
</feature>
<keyword evidence="1" id="KW-0862">Zinc</keyword>
<evidence type="ECO:0000313" key="4">
    <source>
        <dbReference type="EMBL" id="CAD7698602.1"/>
    </source>
</evidence>
<evidence type="ECO:0000256" key="2">
    <source>
        <dbReference type="SAM" id="MobiDB-lite"/>
    </source>
</evidence>
<keyword evidence="1" id="KW-0479">Metal-binding</keyword>
<dbReference type="PROSITE" id="PS50114">
    <property type="entry name" value="GATA_ZN_FINGER_2"/>
    <property type="match status" value="1"/>
</dbReference>
<dbReference type="PANTHER" id="PTHR46855">
    <property type="entry name" value="OSJNBB0038F03.10 PROTEIN"/>
    <property type="match status" value="1"/>
</dbReference>
<dbReference type="Gene3D" id="3.30.50.10">
    <property type="entry name" value="Erythroid Transcription Factor GATA-1, subunit A"/>
    <property type="match status" value="1"/>
</dbReference>
<dbReference type="EMBL" id="CAJHUC010000856">
    <property type="protein sequence ID" value="CAD7698602.1"/>
    <property type="molecule type" value="Genomic_DNA"/>
</dbReference>
<dbReference type="Pfam" id="PF00320">
    <property type="entry name" value="GATA"/>
    <property type="match status" value="1"/>
</dbReference>
<accession>A0A8S1IU87</accession>
<dbReference type="InterPro" id="IPR044589">
    <property type="entry name" value="GATA26/27"/>
</dbReference>